<name>A0AAD5T6Y6_9FUNG</name>
<comment type="caution">
    <text evidence="2">The sequence shown here is derived from an EMBL/GenBank/DDBJ whole genome shotgun (WGS) entry which is preliminary data.</text>
</comment>
<reference evidence="2" key="1">
    <citation type="submission" date="2020-05" db="EMBL/GenBank/DDBJ databases">
        <title>Phylogenomic resolution of chytrid fungi.</title>
        <authorList>
            <person name="Stajich J.E."/>
            <person name="Amses K."/>
            <person name="Simmons R."/>
            <person name="Seto K."/>
            <person name="Myers J."/>
            <person name="Bonds A."/>
            <person name="Quandt C.A."/>
            <person name="Barry K."/>
            <person name="Liu P."/>
            <person name="Grigoriev I."/>
            <person name="Longcore J.E."/>
            <person name="James T.Y."/>
        </authorList>
    </citation>
    <scope>NUCLEOTIDE SEQUENCE</scope>
    <source>
        <strain evidence="2">JEL0513</strain>
    </source>
</reference>
<dbReference type="EMBL" id="JADGJH010000226">
    <property type="protein sequence ID" value="KAJ3133153.1"/>
    <property type="molecule type" value="Genomic_DNA"/>
</dbReference>
<accession>A0AAD5T6Y6</accession>
<gene>
    <name evidence="2" type="ORF">HK100_004651</name>
</gene>
<sequence length="638" mass="69996">MFDEKKRESRGDPRLDALTKRMQLLLSQIKTSTDAGANLLELKQQEEYQKYNYPYLLDDPSFFGSIPYGAPLKPHHRRQSSNGAISFNAINATQTYASSSSSRTAVNITTPPVFFSCSDSPLSSPSFGFHQDTPFLDYYYPQHVDNIPTPPTDTILRPVDANFDTSLLSPPKALSTTEAAVSASKQATQSDHHCCVPKRLHVPNISEKIIHSNLSGSEINASSWTIPLPPRTHEKSDDSIQIIDEPAYLMIGRPASVASTTRSRSSSFGSSKAPEGAQAAVAESAGVGRSFRIHHYESAHRRRWTKTASRMRRRRHTEIVVHAPMESAIYSASQSIQFGVAGASADSIGKSGGGGNVTNCSWWTWLCGGGRRRGDRWEKRGKGVGVWVGKDAKRVMTIGSFHVLPQYSCESPVRIGTEDENSGQHMNPRSGRNACNLALNRPKSTAFSTTKVDSSDAVGGCARSFSLSFRRLWTKERLPNSLNVGEISDPQRQLCGNPQLMVVRKMLHAPENYLILPYCSDKSKSQDFVRRTSLYSSSSYPSAPSIRWSTTTDEDDVSNSNAQQLSELSNSRFGKINESDGDGVGLVGTTTTIADEREIVYVGNSSQNKKLAFRQSGGWWNHPGVVGRNLATGSVGVF</sequence>
<feature type="region of interest" description="Disordered" evidence="1">
    <location>
        <begin position="536"/>
        <end position="558"/>
    </location>
</feature>
<dbReference type="AlphaFoldDB" id="A0AAD5T6Y6"/>
<feature type="region of interest" description="Disordered" evidence="1">
    <location>
        <begin position="259"/>
        <end position="281"/>
    </location>
</feature>
<evidence type="ECO:0000256" key="1">
    <source>
        <dbReference type="SAM" id="MobiDB-lite"/>
    </source>
</evidence>
<feature type="compositionally biased region" description="Low complexity" evidence="1">
    <location>
        <begin position="259"/>
        <end position="271"/>
    </location>
</feature>
<protein>
    <submittedName>
        <fullName evidence="2">Uncharacterized protein</fullName>
    </submittedName>
</protein>
<feature type="compositionally biased region" description="Low complexity" evidence="1">
    <location>
        <begin position="536"/>
        <end position="545"/>
    </location>
</feature>
<dbReference type="Proteomes" id="UP001211907">
    <property type="component" value="Unassembled WGS sequence"/>
</dbReference>
<proteinExistence type="predicted"/>
<evidence type="ECO:0000313" key="2">
    <source>
        <dbReference type="EMBL" id="KAJ3133153.1"/>
    </source>
</evidence>
<evidence type="ECO:0000313" key="3">
    <source>
        <dbReference type="Proteomes" id="UP001211907"/>
    </source>
</evidence>
<organism evidence="2 3">
    <name type="scientific">Physocladia obscura</name>
    <dbReference type="NCBI Taxonomy" id="109957"/>
    <lineage>
        <taxon>Eukaryota</taxon>
        <taxon>Fungi</taxon>
        <taxon>Fungi incertae sedis</taxon>
        <taxon>Chytridiomycota</taxon>
        <taxon>Chytridiomycota incertae sedis</taxon>
        <taxon>Chytridiomycetes</taxon>
        <taxon>Chytridiales</taxon>
        <taxon>Chytriomycetaceae</taxon>
        <taxon>Physocladia</taxon>
    </lineage>
</organism>
<keyword evidence="3" id="KW-1185">Reference proteome</keyword>